<name>A0A5B1CF45_9BACT</name>
<proteinExistence type="predicted"/>
<organism evidence="2 3">
    <name type="scientific">Rubripirellula obstinata</name>
    <dbReference type="NCBI Taxonomy" id="406547"/>
    <lineage>
        <taxon>Bacteria</taxon>
        <taxon>Pseudomonadati</taxon>
        <taxon>Planctomycetota</taxon>
        <taxon>Planctomycetia</taxon>
        <taxon>Pirellulales</taxon>
        <taxon>Pirellulaceae</taxon>
        <taxon>Rubripirellula</taxon>
    </lineage>
</organism>
<evidence type="ECO:0000256" key="1">
    <source>
        <dbReference type="SAM" id="MobiDB-lite"/>
    </source>
</evidence>
<gene>
    <name evidence="2" type="ORF">LF1_13560</name>
</gene>
<dbReference type="EMBL" id="VRLW01000001">
    <property type="protein sequence ID" value="KAA1258832.1"/>
    <property type="molecule type" value="Genomic_DNA"/>
</dbReference>
<sequence>MLSIFNVIRRSHIVLLMGVACFACEPTCLGQETEWSPYRETDRSREQISRRVQQKQIKLPPPVRLAQFQEPTIQSIQPDDFGQQHVDHSTLHREAVSGFSESAPAHAVIRPPAARNNQRSTASGSRSHSLAHPGGHHAGNSSHSDGLFHQDDRQHLPGPPLHGQHLKFAKKKWPLGPMQPRQANIPGGRERPTWKQPYSYGYFGSSSNRHWGTHHGYRDRYTEYRYR</sequence>
<dbReference type="RefSeq" id="WP_068261413.1">
    <property type="nucleotide sequence ID" value="NZ_LWSK01000024.1"/>
</dbReference>
<dbReference type="AlphaFoldDB" id="A0A5B1CF45"/>
<evidence type="ECO:0000313" key="2">
    <source>
        <dbReference type="EMBL" id="KAA1258832.1"/>
    </source>
</evidence>
<reference evidence="2 3" key="1">
    <citation type="submission" date="2019-08" db="EMBL/GenBank/DDBJ databases">
        <title>Deep-cultivation of Planctomycetes and their phenomic and genomic characterization uncovers novel biology.</title>
        <authorList>
            <person name="Wiegand S."/>
            <person name="Jogler M."/>
            <person name="Boedeker C."/>
            <person name="Pinto D."/>
            <person name="Vollmers J."/>
            <person name="Rivas-Marin E."/>
            <person name="Kohn T."/>
            <person name="Peeters S.H."/>
            <person name="Heuer A."/>
            <person name="Rast P."/>
            <person name="Oberbeckmann S."/>
            <person name="Bunk B."/>
            <person name="Jeske O."/>
            <person name="Meyerdierks A."/>
            <person name="Storesund J.E."/>
            <person name="Kallscheuer N."/>
            <person name="Luecker S."/>
            <person name="Lage O.M."/>
            <person name="Pohl T."/>
            <person name="Merkel B.J."/>
            <person name="Hornburger P."/>
            <person name="Mueller R.-W."/>
            <person name="Bruemmer F."/>
            <person name="Labrenz M."/>
            <person name="Spormann A.M."/>
            <person name="Op Den Camp H."/>
            <person name="Overmann J."/>
            <person name="Amann R."/>
            <person name="Jetten M.S.M."/>
            <person name="Mascher T."/>
            <person name="Medema M.H."/>
            <person name="Devos D.P."/>
            <person name="Kaster A.-K."/>
            <person name="Ovreas L."/>
            <person name="Rohde M."/>
            <person name="Galperin M.Y."/>
            <person name="Jogler C."/>
        </authorList>
    </citation>
    <scope>NUCLEOTIDE SEQUENCE [LARGE SCALE GENOMIC DNA]</scope>
    <source>
        <strain evidence="2 3">LF1</strain>
    </source>
</reference>
<evidence type="ECO:0000313" key="3">
    <source>
        <dbReference type="Proteomes" id="UP000322699"/>
    </source>
</evidence>
<feature type="compositionally biased region" description="Basic and acidic residues" evidence="1">
    <location>
        <begin position="146"/>
        <end position="155"/>
    </location>
</feature>
<dbReference type="OrthoDB" id="292155at2"/>
<feature type="region of interest" description="Disordered" evidence="1">
    <location>
        <begin position="107"/>
        <end position="192"/>
    </location>
</feature>
<accession>A0A5B1CF45</accession>
<dbReference type="Proteomes" id="UP000322699">
    <property type="component" value="Unassembled WGS sequence"/>
</dbReference>
<comment type="caution">
    <text evidence="2">The sequence shown here is derived from an EMBL/GenBank/DDBJ whole genome shotgun (WGS) entry which is preliminary data.</text>
</comment>
<feature type="compositionally biased region" description="Basic residues" evidence="1">
    <location>
        <begin position="164"/>
        <end position="173"/>
    </location>
</feature>
<keyword evidence="3" id="KW-1185">Reference proteome</keyword>
<feature type="compositionally biased region" description="Polar residues" evidence="1">
    <location>
        <begin position="115"/>
        <end position="128"/>
    </location>
</feature>
<protein>
    <submittedName>
        <fullName evidence="2">Uncharacterized protein</fullName>
    </submittedName>
</protein>